<dbReference type="InterPro" id="IPR011009">
    <property type="entry name" value="Kinase-like_dom_sf"/>
</dbReference>
<dbReference type="Gene3D" id="3.90.1200.10">
    <property type="match status" value="1"/>
</dbReference>
<dbReference type="Pfam" id="PF02958">
    <property type="entry name" value="EcKL"/>
    <property type="match status" value="1"/>
</dbReference>
<dbReference type="Gene3D" id="3.30.200.20">
    <property type="entry name" value="Phosphorylase Kinase, domain 1"/>
    <property type="match status" value="1"/>
</dbReference>
<reference evidence="1" key="1">
    <citation type="submission" date="2018-05" db="EMBL/GenBank/DDBJ databases">
        <authorList>
            <person name="Lanie J.A."/>
            <person name="Ng W.-L."/>
            <person name="Kazmierczak K.M."/>
            <person name="Andrzejewski T.M."/>
            <person name="Davidsen T.M."/>
            <person name="Wayne K.J."/>
            <person name="Tettelin H."/>
            <person name="Glass J.I."/>
            <person name="Rusch D."/>
            <person name="Podicherti R."/>
            <person name="Tsui H.-C.T."/>
            <person name="Winkler M.E."/>
        </authorList>
    </citation>
    <scope>NUCLEOTIDE SEQUENCE</scope>
</reference>
<protein>
    <submittedName>
        <fullName evidence="1">Uncharacterized protein</fullName>
    </submittedName>
</protein>
<dbReference type="EMBL" id="UINC01003011">
    <property type="protein sequence ID" value="SVA02500.1"/>
    <property type="molecule type" value="Genomic_DNA"/>
</dbReference>
<dbReference type="AlphaFoldDB" id="A0A381SEJ7"/>
<evidence type="ECO:0000313" key="1">
    <source>
        <dbReference type="EMBL" id="SVA02500.1"/>
    </source>
</evidence>
<dbReference type="InterPro" id="IPR004119">
    <property type="entry name" value="EcKL"/>
</dbReference>
<sequence>MNFNFLDKLSPEYRNYKIERIKNGASKKLFFKISKGSDSFVCTDFNSDKLEYKNHLVVHRILSNIDISIPTLIEKNDDKLIIVSEDFGNLRYDKILKQQSIKDLLQYATDTLCIINKEINFNPTYTLPQYNIELFKNEIAELPQYYFSYNNIIDRIDSLNDEFFDIWIESFKQLNFNFKHFVHKDFNMNNLIFLPSREGHLKCGVIDYQNSFWGESSWDLFSLLEDSRIFFTDQYNAYFMNYFYSHSNQLISLKEFKLKYHLLNCSRQTRLLGRWVKLANELNQPWYLDFISTTKLRLQSSLAILQNNKLTKFYDKYIL</sequence>
<proteinExistence type="predicted"/>
<name>A0A381SEJ7_9ZZZZ</name>
<gene>
    <name evidence="1" type="ORF">METZ01_LOCUS55354</name>
</gene>
<accession>A0A381SEJ7</accession>
<organism evidence="1">
    <name type="scientific">marine metagenome</name>
    <dbReference type="NCBI Taxonomy" id="408172"/>
    <lineage>
        <taxon>unclassified sequences</taxon>
        <taxon>metagenomes</taxon>
        <taxon>ecological metagenomes</taxon>
    </lineage>
</organism>
<dbReference type="SUPFAM" id="SSF56112">
    <property type="entry name" value="Protein kinase-like (PK-like)"/>
    <property type="match status" value="1"/>
</dbReference>